<organism evidence="10 11">
    <name type="scientific">Oryza meyeriana var. granulata</name>
    <dbReference type="NCBI Taxonomy" id="110450"/>
    <lineage>
        <taxon>Eukaryota</taxon>
        <taxon>Viridiplantae</taxon>
        <taxon>Streptophyta</taxon>
        <taxon>Embryophyta</taxon>
        <taxon>Tracheophyta</taxon>
        <taxon>Spermatophyta</taxon>
        <taxon>Magnoliopsida</taxon>
        <taxon>Liliopsida</taxon>
        <taxon>Poales</taxon>
        <taxon>Poaceae</taxon>
        <taxon>BOP clade</taxon>
        <taxon>Oryzoideae</taxon>
        <taxon>Oryzeae</taxon>
        <taxon>Oryzinae</taxon>
        <taxon>Oryza</taxon>
        <taxon>Oryza meyeriana</taxon>
    </lineage>
</organism>
<accession>A0A6G1CTZ0</accession>
<name>A0A6G1CTZ0_9ORYZ</name>
<evidence type="ECO:0000256" key="5">
    <source>
        <dbReference type="ARBA" id="ARBA00022946"/>
    </source>
</evidence>
<dbReference type="Pfam" id="PF00889">
    <property type="entry name" value="EF_TS"/>
    <property type="match status" value="1"/>
</dbReference>
<keyword evidence="4 6" id="KW-0648">Protein biosynthesis</keyword>
<evidence type="ECO:0000256" key="3">
    <source>
        <dbReference type="ARBA" id="ARBA00022768"/>
    </source>
</evidence>
<comment type="function">
    <text evidence="6 8">Associates with the EF-Tu.GDP complex and induces the exchange of GDP to GTP. It remains bound to the aminoacyl-tRNA.EF-Tu.GTP complex up to the GTP hydrolysis stage on the ribosome.</text>
</comment>
<dbReference type="EMBL" id="SPHZ02000008">
    <property type="protein sequence ID" value="KAF0903626.1"/>
    <property type="molecule type" value="Genomic_DNA"/>
</dbReference>
<dbReference type="Gene3D" id="3.30.479.20">
    <property type="entry name" value="Elongation factor Ts, dimerisation domain"/>
    <property type="match status" value="2"/>
</dbReference>
<dbReference type="OrthoDB" id="1882346at2759"/>
<dbReference type="HAMAP" id="MF_00050">
    <property type="entry name" value="EF_Ts"/>
    <property type="match status" value="1"/>
</dbReference>
<feature type="repeat" description="PPR" evidence="7">
    <location>
        <begin position="187"/>
        <end position="221"/>
    </location>
</feature>
<comment type="similarity">
    <text evidence="1 6 8">Belongs to the EF-Ts family.</text>
</comment>
<keyword evidence="11" id="KW-1185">Reference proteome</keyword>
<feature type="repeat" description="PPR" evidence="7">
    <location>
        <begin position="54"/>
        <end position="88"/>
    </location>
</feature>
<keyword evidence="3 6" id="KW-0251">Elongation factor</keyword>
<dbReference type="PANTHER" id="PTHR47926">
    <property type="entry name" value="PENTATRICOPEPTIDE REPEAT-CONTAINING PROTEIN"/>
    <property type="match status" value="1"/>
</dbReference>
<sequence length="1000" mass="109828">MSLLKPLCHAPSSLSTHIRSLAQILLSCLTNRDHLRRVNPAIHARAVVAGGLDDLFLTNLLLRGYSKLGHLRDARHLFDRMSERNLVSWGSAISMCTQHGRDDCAISLFTAFQKTSCEVPNEFLLASVLRACTQSKAVSFGEQVHGIAIKLDLDANVYVGTALINLYTKLGCMDEAMLVFHALPARSPVTWNTVITGYAQIGCGEVALELFDRMGIEGVYPDRFVLASAVSACSALGFLEGGRQIHGYAYRSAAETDTSVINNSFDAEAITMFWNMSLAGWQPDGFACTSILNSCGSLAAAWQGKQIHTHAIKTNLESDEYVKNALIDMYAKCEHLTEARAVFDALAEDDAISYNAMIEGYAKLGDLAEAMDIFRRMRYCLLRPNLLTFVSLLGVSSSQLAIELSKQIHGLIIKSGTSSDLYAASALIDVYSKCSLVNDAKAVFNMLHYRDMVIWNSMIFGHAQNEQGEEAVKLFNQLLISGMAPNEFTFVALVTVASSLASMFHGQQFHARIIKAGVDNDPHVSNALIDMYAKCGFIKEGRMLFESTCGKDVICWNSMISTYAQHGHAEQAHQIFQLMGEAEIEPNYVTFVGVLSACVHAGLVDEGLHHFNSMKSNYGIEPGIEHYASVVNLLGRPGKLDAAKEFIERMPIKPATAVWRSLLSACHLFGNVEIARRFSSEVPTWEQMNLIKKLQERKSAQIKDVKVFLVSCNWDIDAAQKDLRKRGVVLAAKKSSRTAAEGLLAIARDEETAVVVELNCETDFVARNDVFQYLASSLAKLALSARDPGSLVFPFGPEYLENLSVNLDHPKLSGETKVQSAVTEVAAMVGENVKFRRGFMLSTTAHGVVSSYLHSCPQPGLGRLAGLITLEAEDSNAPLDALKRVGSSIAMHIVATKPLFLSKELVSAAALENEREILRTQAESSGKSQMAMEKMVEGRLRKYFEEVVLLEQKYVVNDSTNIKSVLNDLSKEVGSKGLMRFLGLKLRLGLHSLQAGMERM</sequence>
<dbReference type="Pfam" id="PF13041">
    <property type="entry name" value="PPR_2"/>
    <property type="match status" value="3"/>
</dbReference>
<proteinExistence type="inferred from homology"/>
<dbReference type="NCBIfam" id="TIGR00756">
    <property type="entry name" value="PPR"/>
    <property type="match status" value="5"/>
</dbReference>
<reference evidence="10 11" key="1">
    <citation type="submission" date="2019-11" db="EMBL/GenBank/DDBJ databases">
        <title>Whole genome sequence of Oryza granulata.</title>
        <authorList>
            <person name="Li W."/>
        </authorList>
    </citation>
    <scope>NUCLEOTIDE SEQUENCE [LARGE SCALE GENOMIC DNA]</scope>
    <source>
        <strain evidence="11">cv. Menghai</strain>
        <tissue evidence="10">Leaf</tissue>
    </source>
</reference>
<dbReference type="SUPFAM" id="SSF54713">
    <property type="entry name" value="Elongation factor Ts (EF-Ts), dimerisation domain"/>
    <property type="match status" value="2"/>
</dbReference>
<dbReference type="FunFam" id="1.25.40.10:FF:002546">
    <property type="entry name" value="Os08g0340900 protein"/>
    <property type="match status" value="1"/>
</dbReference>
<protein>
    <recommendedName>
        <fullName evidence="6">Elongation factor Ts, mitochondrial</fullName>
        <shortName evidence="6">EF-Ts</shortName>
        <shortName evidence="6">EF-TsMt</shortName>
    </recommendedName>
</protein>
<dbReference type="InterPro" id="IPR018101">
    <property type="entry name" value="Transl_elong_Ts_CS"/>
</dbReference>
<dbReference type="GO" id="GO:0003746">
    <property type="term" value="F:translation elongation factor activity"/>
    <property type="evidence" value="ECO:0007669"/>
    <property type="project" value="UniProtKB-UniRule"/>
</dbReference>
<feature type="repeat" description="PPR" evidence="7">
    <location>
        <begin position="350"/>
        <end position="384"/>
    </location>
</feature>
<evidence type="ECO:0000256" key="1">
    <source>
        <dbReference type="ARBA" id="ARBA00005532"/>
    </source>
</evidence>
<feature type="domain" description="Translation elongation factor EFTs/EF1B dimerisation" evidence="9">
    <location>
        <begin position="753"/>
        <end position="974"/>
    </location>
</feature>
<comment type="subcellular location">
    <subcellularLocation>
        <location evidence="6">Mitochondrion</location>
    </subcellularLocation>
</comment>
<evidence type="ECO:0000256" key="7">
    <source>
        <dbReference type="PROSITE-ProRule" id="PRU00708"/>
    </source>
</evidence>
<keyword evidence="6" id="KW-0496">Mitochondrion</keyword>
<dbReference type="InterPro" id="IPR011990">
    <property type="entry name" value="TPR-like_helical_dom_sf"/>
</dbReference>
<dbReference type="FunFam" id="1.25.40.10:FF:001967">
    <property type="entry name" value="Pentatricopeptide repeat-containing protein isoform A"/>
    <property type="match status" value="1"/>
</dbReference>
<dbReference type="InterPro" id="IPR001816">
    <property type="entry name" value="Transl_elong_EFTs/EF1B"/>
</dbReference>
<evidence type="ECO:0000259" key="9">
    <source>
        <dbReference type="Pfam" id="PF00889"/>
    </source>
</evidence>
<evidence type="ECO:0000256" key="6">
    <source>
        <dbReference type="HAMAP-Rule" id="MF_03135"/>
    </source>
</evidence>
<feature type="repeat" description="PPR" evidence="7">
    <location>
        <begin position="451"/>
        <end position="485"/>
    </location>
</feature>
<dbReference type="InterPro" id="IPR014039">
    <property type="entry name" value="Transl_elong_EFTs/EF1B_dimer"/>
</dbReference>
<dbReference type="InterPro" id="IPR009060">
    <property type="entry name" value="UBA-like_sf"/>
</dbReference>
<dbReference type="Gene3D" id="1.25.40.10">
    <property type="entry name" value="Tetratricopeptide repeat domain"/>
    <property type="match status" value="6"/>
</dbReference>
<dbReference type="GO" id="GO:0003723">
    <property type="term" value="F:RNA binding"/>
    <property type="evidence" value="ECO:0007669"/>
    <property type="project" value="InterPro"/>
</dbReference>
<dbReference type="InterPro" id="IPR046960">
    <property type="entry name" value="PPR_At4g14850-like_plant"/>
</dbReference>
<dbReference type="PROSITE" id="PS01127">
    <property type="entry name" value="EF_TS_2"/>
    <property type="match status" value="1"/>
</dbReference>
<feature type="repeat" description="PPR" evidence="7">
    <location>
        <begin position="552"/>
        <end position="586"/>
    </location>
</feature>
<evidence type="ECO:0000256" key="4">
    <source>
        <dbReference type="ARBA" id="ARBA00022917"/>
    </source>
</evidence>
<dbReference type="InterPro" id="IPR036402">
    <property type="entry name" value="EF-Ts_dimer_sf"/>
</dbReference>
<evidence type="ECO:0000313" key="11">
    <source>
        <dbReference type="Proteomes" id="UP000479710"/>
    </source>
</evidence>
<dbReference type="Gene3D" id="1.10.8.10">
    <property type="entry name" value="DNA helicase RuvA subunit, C-terminal domain"/>
    <property type="match status" value="1"/>
</dbReference>
<dbReference type="FunFam" id="1.25.40.10:FF:000090">
    <property type="entry name" value="Pentatricopeptide repeat-containing protein, chloroplastic"/>
    <property type="match status" value="1"/>
</dbReference>
<comment type="caution">
    <text evidence="10">The sequence shown here is derived from an EMBL/GenBank/DDBJ whole genome shotgun (WGS) entry which is preliminary data.</text>
</comment>
<evidence type="ECO:0000313" key="10">
    <source>
        <dbReference type="EMBL" id="KAF0903626.1"/>
    </source>
</evidence>
<dbReference type="SUPFAM" id="SSF46934">
    <property type="entry name" value="UBA-like"/>
    <property type="match status" value="1"/>
</dbReference>
<dbReference type="Pfam" id="PF01535">
    <property type="entry name" value="PPR"/>
    <property type="match status" value="6"/>
</dbReference>
<evidence type="ECO:0000256" key="8">
    <source>
        <dbReference type="RuleBase" id="RU000642"/>
    </source>
</evidence>
<dbReference type="FunFam" id="1.10.286.20:FF:000001">
    <property type="entry name" value="Elongation factor Ts"/>
    <property type="match status" value="1"/>
</dbReference>
<dbReference type="FunFam" id="3.30.479.20:FF:000012">
    <property type="entry name" value="Elongation factor Ts, mitochondrial"/>
    <property type="match status" value="1"/>
</dbReference>
<dbReference type="PANTHER" id="PTHR47926:SF527">
    <property type="entry name" value="PENTATRICOPEPTIDE REPEAT-CONTAINING PROTEIN"/>
    <property type="match status" value="1"/>
</dbReference>
<dbReference type="Proteomes" id="UP000479710">
    <property type="component" value="Unassembled WGS sequence"/>
</dbReference>
<dbReference type="GO" id="GO:0009451">
    <property type="term" value="P:RNA modification"/>
    <property type="evidence" value="ECO:0007669"/>
    <property type="project" value="InterPro"/>
</dbReference>
<keyword evidence="5" id="KW-0809">Transit peptide</keyword>
<dbReference type="FunFam" id="1.25.40.10:FF:000361">
    <property type="entry name" value="Pentatricopeptide repeat-containing protein chloroplastic"/>
    <property type="match status" value="1"/>
</dbReference>
<dbReference type="PROSITE" id="PS51375">
    <property type="entry name" value="PPR"/>
    <property type="match status" value="5"/>
</dbReference>
<gene>
    <name evidence="6" type="primary">EFTS</name>
    <name evidence="10" type="ORF">E2562_028184</name>
</gene>
<dbReference type="NCBIfam" id="TIGR00116">
    <property type="entry name" value="tsf"/>
    <property type="match status" value="1"/>
</dbReference>
<dbReference type="Gene3D" id="1.10.286.20">
    <property type="match status" value="1"/>
</dbReference>
<dbReference type="AlphaFoldDB" id="A0A6G1CTZ0"/>
<dbReference type="GO" id="GO:0005739">
    <property type="term" value="C:mitochondrion"/>
    <property type="evidence" value="ECO:0007669"/>
    <property type="project" value="UniProtKB-SubCell"/>
</dbReference>
<keyword evidence="2" id="KW-0677">Repeat</keyword>
<dbReference type="InterPro" id="IPR002885">
    <property type="entry name" value="PPR_rpt"/>
</dbReference>
<evidence type="ECO:0000256" key="2">
    <source>
        <dbReference type="ARBA" id="ARBA00022737"/>
    </source>
</evidence>